<dbReference type="EMBL" id="FPAS01000004">
    <property type="protein sequence ID" value="SFT81775.1"/>
    <property type="molecule type" value="Genomic_DNA"/>
</dbReference>
<dbReference type="Pfam" id="PF01380">
    <property type="entry name" value="SIS"/>
    <property type="match status" value="1"/>
</dbReference>
<dbReference type="GO" id="GO:1901135">
    <property type="term" value="P:carbohydrate derivative metabolic process"/>
    <property type="evidence" value="ECO:0007669"/>
    <property type="project" value="InterPro"/>
</dbReference>
<dbReference type="PROSITE" id="PS51464">
    <property type="entry name" value="SIS"/>
    <property type="match status" value="1"/>
</dbReference>
<reference evidence="4 5" key="1">
    <citation type="submission" date="2016-10" db="EMBL/GenBank/DDBJ databases">
        <authorList>
            <person name="de Groot N.N."/>
        </authorList>
    </citation>
    <scope>NUCLEOTIDE SEQUENCE [LARGE SCALE GENOMIC DNA]</scope>
    <source>
        <strain evidence="4 5">CGMCC 1.7005</strain>
    </source>
</reference>
<dbReference type="NCBIfam" id="TIGR02128">
    <property type="entry name" value="G6PI_arch"/>
    <property type="match status" value="1"/>
</dbReference>
<dbReference type="Pfam" id="PF10432">
    <property type="entry name" value="bact-PGI_C"/>
    <property type="match status" value="1"/>
</dbReference>
<dbReference type="SUPFAM" id="SSF53697">
    <property type="entry name" value="SIS domain"/>
    <property type="match status" value="1"/>
</dbReference>
<name>A0A1I7B3Q4_9FLAO</name>
<dbReference type="Gene3D" id="3.40.50.10490">
    <property type="entry name" value="Glucose-6-phosphate isomerase like protein, domain 1"/>
    <property type="match status" value="2"/>
</dbReference>
<evidence type="ECO:0000313" key="5">
    <source>
        <dbReference type="Proteomes" id="UP000236454"/>
    </source>
</evidence>
<dbReference type="GO" id="GO:0004347">
    <property type="term" value="F:glucose-6-phosphate isomerase activity"/>
    <property type="evidence" value="ECO:0007669"/>
    <property type="project" value="InterPro"/>
</dbReference>
<dbReference type="NCBIfam" id="NF006423">
    <property type="entry name" value="PRK08674.1-2"/>
    <property type="match status" value="1"/>
</dbReference>
<gene>
    <name evidence="4" type="ORF">SAMN05216474_2519</name>
</gene>
<dbReference type="GO" id="GO:0097367">
    <property type="term" value="F:carbohydrate derivative binding"/>
    <property type="evidence" value="ECO:0007669"/>
    <property type="project" value="InterPro"/>
</dbReference>
<dbReference type="GO" id="GO:0004476">
    <property type="term" value="F:mannose-6-phosphate isomerase activity"/>
    <property type="evidence" value="ECO:0007669"/>
    <property type="project" value="InterPro"/>
</dbReference>
<dbReference type="RefSeq" id="WP_170853756.1">
    <property type="nucleotide sequence ID" value="NZ_FPAS01000004.1"/>
</dbReference>
<accession>A0A1I7B3Q4</accession>
<evidence type="ECO:0000259" key="3">
    <source>
        <dbReference type="PROSITE" id="PS51464"/>
    </source>
</evidence>
<dbReference type="Proteomes" id="UP000236454">
    <property type="component" value="Unassembled WGS sequence"/>
</dbReference>
<organism evidence="4 5">
    <name type="scientific">Lishizhenia tianjinensis</name>
    <dbReference type="NCBI Taxonomy" id="477690"/>
    <lineage>
        <taxon>Bacteria</taxon>
        <taxon>Pseudomonadati</taxon>
        <taxon>Bacteroidota</taxon>
        <taxon>Flavobacteriia</taxon>
        <taxon>Flavobacteriales</taxon>
        <taxon>Crocinitomicaceae</taxon>
        <taxon>Lishizhenia</taxon>
    </lineage>
</organism>
<protein>
    <submittedName>
        <fullName evidence="4">Bifunctional phosphoglucose/phosphomannose isomerase</fullName>
    </submittedName>
</protein>
<feature type="domain" description="SIS" evidence="3">
    <location>
        <begin position="23"/>
        <end position="161"/>
    </location>
</feature>
<dbReference type="InterPro" id="IPR019490">
    <property type="entry name" value="Glu6P/Mann6P_isomerase_C"/>
</dbReference>
<dbReference type="AlphaFoldDB" id="A0A1I7B3Q4"/>
<evidence type="ECO:0000313" key="4">
    <source>
        <dbReference type="EMBL" id="SFT81775.1"/>
    </source>
</evidence>
<keyword evidence="5" id="KW-1185">Reference proteome</keyword>
<evidence type="ECO:0000256" key="2">
    <source>
        <dbReference type="ARBA" id="ARBA00023235"/>
    </source>
</evidence>
<dbReference type="InterPro" id="IPR046348">
    <property type="entry name" value="SIS_dom_sf"/>
</dbReference>
<proteinExistence type="inferred from homology"/>
<dbReference type="GO" id="GO:0005975">
    <property type="term" value="P:carbohydrate metabolic process"/>
    <property type="evidence" value="ECO:0007669"/>
    <property type="project" value="InterPro"/>
</dbReference>
<dbReference type="STRING" id="477690.SAMN05216474_2519"/>
<dbReference type="InterPro" id="IPR001347">
    <property type="entry name" value="SIS_dom"/>
</dbReference>
<comment type="similarity">
    <text evidence="1">Belongs to the PGI/PMI family.</text>
</comment>
<evidence type="ECO:0000256" key="1">
    <source>
        <dbReference type="ARBA" id="ARBA00010523"/>
    </source>
</evidence>
<dbReference type="CDD" id="cd05637">
    <property type="entry name" value="SIS_PGI_PMI_2"/>
    <property type="match status" value="1"/>
</dbReference>
<sequence length="328" mass="36505">MDKLIAEFPKNIDDALETARNLEFKSLQNRNFTSVVICGMGGSGIGGKLVAQLVANEANIPILANQNYNLPEFINENTLVIGSSYSGYTEETLTAVRAAKEKGATIAAVCSGGELYDFCKENNYDVVKMPAGNPPRSALAFSSIHLLNMLFQAGVISDLKLKELEACRAHLNDNIIEIKDQAKKLAEFIPNKELIMYSTPEFEPVVIRARQQFNENAKILCSHHVVPEMNHNELVGWGGGDDRYGVLFIDSPSTLERNKFRMNLCKEIIAEKTPHVFVLEAKGANLIEEVMYIIHIIDWASIMLAKIFEVDPIEIDVINYLKGELSKI</sequence>
<keyword evidence="2 4" id="KW-0413">Isomerase</keyword>